<dbReference type="EMBL" id="JACMSC010000005">
    <property type="protein sequence ID" value="KAG6519885.1"/>
    <property type="molecule type" value="Genomic_DNA"/>
</dbReference>
<name>A0A8J5LNE8_ZINOF</name>
<dbReference type="GO" id="GO:0009570">
    <property type="term" value="C:chloroplast stroma"/>
    <property type="evidence" value="ECO:0007669"/>
    <property type="project" value="TreeGrafter"/>
</dbReference>
<comment type="function">
    <text evidence="2">Binds amino acids.</text>
</comment>
<reference evidence="3 4" key="1">
    <citation type="submission" date="2020-08" db="EMBL/GenBank/DDBJ databases">
        <title>Plant Genome Project.</title>
        <authorList>
            <person name="Zhang R.-G."/>
        </authorList>
    </citation>
    <scope>NUCLEOTIDE SEQUENCE [LARGE SCALE GENOMIC DNA]</scope>
    <source>
        <tissue evidence="3">Rhizome</tissue>
    </source>
</reference>
<keyword evidence="1 2" id="KW-0677">Repeat</keyword>
<evidence type="ECO:0000313" key="4">
    <source>
        <dbReference type="Proteomes" id="UP000734854"/>
    </source>
</evidence>
<keyword evidence="4" id="KW-1185">Reference proteome</keyword>
<sequence>MLFLRTEVFLDRAPVRIVAAVGQGGAAAIDGMATLTLVLLLCSSVHPSDRWFIAVEFELNAVRWTANRFLGFMRVFVNLCRFCYRFYRNYPRSSNSPDILGSSSPISDQDDSLPMPIVHIDQDSDAYATTVQLSFGDRLGALVDTMRSLKDLGLDVTKRTVTTEDSVVKTKFLIMRE</sequence>
<dbReference type="PANTHER" id="PTHR31096">
    <property type="entry name" value="ACT DOMAIN-CONTAINING PROTEIN ACR4-RELATED"/>
    <property type="match status" value="1"/>
</dbReference>
<gene>
    <name evidence="3" type="ORF">ZIOFF_016914</name>
</gene>
<evidence type="ECO:0000256" key="2">
    <source>
        <dbReference type="RuleBase" id="RU369043"/>
    </source>
</evidence>
<evidence type="ECO:0000256" key="1">
    <source>
        <dbReference type="ARBA" id="ARBA00022737"/>
    </source>
</evidence>
<dbReference type="PANTHER" id="PTHR31096:SF60">
    <property type="entry name" value="ACT DOMAIN-CONTAINING PROTEIN ACR12"/>
    <property type="match status" value="1"/>
</dbReference>
<dbReference type="AlphaFoldDB" id="A0A8J5LNE8"/>
<protein>
    <recommendedName>
        <fullName evidence="2">ACT domain-containing protein ACR</fullName>
    </recommendedName>
    <alternativeName>
        <fullName evidence="2">Protein ACT DOMAIN REPEATS</fullName>
    </alternativeName>
</protein>
<dbReference type="Proteomes" id="UP000734854">
    <property type="component" value="Unassembled WGS sequence"/>
</dbReference>
<evidence type="ECO:0000313" key="3">
    <source>
        <dbReference type="EMBL" id="KAG6519885.1"/>
    </source>
</evidence>
<dbReference type="GO" id="GO:0009535">
    <property type="term" value="C:chloroplast thylakoid membrane"/>
    <property type="evidence" value="ECO:0007669"/>
    <property type="project" value="TreeGrafter"/>
</dbReference>
<comment type="caution">
    <text evidence="3">The sequence shown here is derived from an EMBL/GenBank/DDBJ whole genome shotgun (WGS) entry which is preliminary data.</text>
</comment>
<dbReference type="InterPro" id="IPR040217">
    <property type="entry name" value="ACR1-12"/>
</dbReference>
<dbReference type="GO" id="GO:0016597">
    <property type="term" value="F:amino acid binding"/>
    <property type="evidence" value="ECO:0007669"/>
    <property type="project" value="UniProtKB-UniRule"/>
</dbReference>
<accession>A0A8J5LNE8</accession>
<proteinExistence type="predicted"/>
<organism evidence="3 4">
    <name type="scientific">Zingiber officinale</name>
    <name type="common">Ginger</name>
    <name type="synonym">Amomum zingiber</name>
    <dbReference type="NCBI Taxonomy" id="94328"/>
    <lineage>
        <taxon>Eukaryota</taxon>
        <taxon>Viridiplantae</taxon>
        <taxon>Streptophyta</taxon>
        <taxon>Embryophyta</taxon>
        <taxon>Tracheophyta</taxon>
        <taxon>Spermatophyta</taxon>
        <taxon>Magnoliopsida</taxon>
        <taxon>Liliopsida</taxon>
        <taxon>Zingiberales</taxon>
        <taxon>Zingiberaceae</taxon>
        <taxon>Zingiber</taxon>
    </lineage>
</organism>